<gene>
    <name evidence="3" type="ORF">ACFOOQ_19205</name>
</gene>
<dbReference type="PANTHER" id="PTHR34477:SF5">
    <property type="entry name" value="BSL5627 PROTEIN"/>
    <property type="match status" value="1"/>
</dbReference>
<dbReference type="PANTHER" id="PTHR34477">
    <property type="entry name" value="UPF0213 PROTEIN YHBQ"/>
    <property type="match status" value="1"/>
</dbReference>
<evidence type="ECO:0000256" key="1">
    <source>
        <dbReference type="ARBA" id="ARBA00007435"/>
    </source>
</evidence>
<organism evidence="3 4">
    <name type="scientific">Ferrovibrio xuzhouensis</name>
    <dbReference type="NCBI Taxonomy" id="1576914"/>
    <lineage>
        <taxon>Bacteria</taxon>
        <taxon>Pseudomonadati</taxon>
        <taxon>Pseudomonadota</taxon>
        <taxon>Alphaproteobacteria</taxon>
        <taxon>Rhodospirillales</taxon>
        <taxon>Rhodospirillaceae</taxon>
        <taxon>Ferrovibrio</taxon>
    </lineage>
</organism>
<evidence type="ECO:0000313" key="4">
    <source>
        <dbReference type="Proteomes" id="UP001595711"/>
    </source>
</evidence>
<dbReference type="SUPFAM" id="SSF82771">
    <property type="entry name" value="GIY-YIG endonuclease"/>
    <property type="match status" value="1"/>
</dbReference>
<dbReference type="EMBL" id="JBHRYJ010000005">
    <property type="protein sequence ID" value="MFC3677689.1"/>
    <property type="molecule type" value="Genomic_DNA"/>
</dbReference>
<dbReference type="CDD" id="cd10448">
    <property type="entry name" value="GIY-YIG_unchar_3"/>
    <property type="match status" value="1"/>
</dbReference>
<dbReference type="Gene3D" id="3.40.1440.10">
    <property type="entry name" value="GIY-YIG endonuclease"/>
    <property type="match status" value="1"/>
</dbReference>
<dbReference type="InterPro" id="IPR035901">
    <property type="entry name" value="GIY-YIG_endonuc_sf"/>
</dbReference>
<dbReference type="Pfam" id="PF01541">
    <property type="entry name" value="GIY-YIG"/>
    <property type="match status" value="1"/>
</dbReference>
<dbReference type="InterPro" id="IPR000305">
    <property type="entry name" value="GIY-YIG_endonuc"/>
</dbReference>
<accession>A0ABV7VKI2</accession>
<name>A0ABV7VKI2_9PROT</name>
<feature type="domain" description="GIY-YIG" evidence="2">
    <location>
        <begin position="2"/>
        <end position="78"/>
    </location>
</feature>
<dbReference type="Proteomes" id="UP001595711">
    <property type="component" value="Unassembled WGS sequence"/>
</dbReference>
<reference evidence="4" key="1">
    <citation type="journal article" date="2019" name="Int. J. Syst. Evol. Microbiol.">
        <title>The Global Catalogue of Microorganisms (GCM) 10K type strain sequencing project: providing services to taxonomists for standard genome sequencing and annotation.</title>
        <authorList>
            <consortium name="The Broad Institute Genomics Platform"/>
            <consortium name="The Broad Institute Genome Sequencing Center for Infectious Disease"/>
            <person name="Wu L."/>
            <person name="Ma J."/>
        </authorList>
    </citation>
    <scope>NUCLEOTIDE SEQUENCE [LARGE SCALE GENOMIC DNA]</scope>
    <source>
        <strain evidence="4">KCTC 42182</strain>
    </source>
</reference>
<dbReference type="PROSITE" id="PS50164">
    <property type="entry name" value="GIY_YIG"/>
    <property type="match status" value="1"/>
</dbReference>
<comment type="similarity">
    <text evidence="1">Belongs to the UPF0213 family.</text>
</comment>
<evidence type="ECO:0000313" key="3">
    <source>
        <dbReference type="EMBL" id="MFC3677689.1"/>
    </source>
</evidence>
<comment type="caution">
    <text evidence="3">The sequence shown here is derived from an EMBL/GenBank/DDBJ whole genome shotgun (WGS) entry which is preliminary data.</text>
</comment>
<proteinExistence type="inferred from homology"/>
<sequence>MAGGWIYIVTDKPYGTLYTGVTSDIQRRAWEHREAVADGFTKRHGLKRLVYIEAHDTIQDAILREKRVKRWRRAWKIELIQSVNPTWADLYDTLA</sequence>
<keyword evidence="4" id="KW-1185">Reference proteome</keyword>
<evidence type="ECO:0000259" key="2">
    <source>
        <dbReference type="PROSITE" id="PS50164"/>
    </source>
</evidence>
<protein>
    <submittedName>
        <fullName evidence="3">GIY-YIG nuclease family protein</fullName>
    </submittedName>
</protein>
<dbReference type="RefSeq" id="WP_379729268.1">
    <property type="nucleotide sequence ID" value="NZ_JBHRYJ010000005.1"/>
</dbReference>
<dbReference type="InterPro" id="IPR050190">
    <property type="entry name" value="UPF0213_domain"/>
</dbReference>